<dbReference type="Gene3D" id="3.40.50.10810">
    <property type="entry name" value="Tandem AAA-ATPase domain"/>
    <property type="match status" value="1"/>
</dbReference>
<dbReference type="InterPro" id="IPR000330">
    <property type="entry name" value="SNF2_N"/>
</dbReference>
<evidence type="ECO:0000313" key="7">
    <source>
        <dbReference type="Proteomes" id="UP001174909"/>
    </source>
</evidence>
<dbReference type="SMART" id="SM00490">
    <property type="entry name" value="HELICc"/>
    <property type="match status" value="1"/>
</dbReference>
<comment type="caution">
    <text evidence="6">The sequence shown here is derived from an EMBL/GenBank/DDBJ whole genome shotgun (WGS) entry which is preliminary data.</text>
</comment>
<dbReference type="PANTHER" id="PTHR47157:SF1">
    <property type="entry name" value="CHROMODOMAIN-HELICASE-DNA-BINDING PROTEIN 1-LIKE"/>
    <property type="match status" value="1"/>
</dbReference>
<evidence type="ECO:0000259" key="4">
    <source>
        <dbReference type="PROSITE" id="PS51192"/>
    </source>
</evidence>
<dbReference type="GO" id="GO:0003678">
    <property type="term" value="F:DNA helicase activity"/>
    <property type="evidence" value="ECO:0007669"/>
    <property type="project" value="InterPro"/>
</dbReference>
<dbReference type="GO" id="GO:0006338">
    <property type="term" value="P:chromatin remodeling"/>
    <property type="evidence" value="ECO:0007669"/>
    <property type="project" value="InterPro"/>
</dbReference>
<dbReference type="InterPro" id="IPR014001">
    <property type="entry name" value="Helicase_ATP-bd"/>
</dbReference>
<dbReference type="SUPFAM" id="SSF52540">
    <property type="entry name" value="P-loop containing nucleoside triphosphate hydrolases"/>
    <property type="match status" value="2"/>
</dbReference>
<evidence type="ECO:0000313" key="6">
    <source>
        <dbReference type="EMBL" id="CAI8031064.1"/>
    </source>
</evidence>
<keyword evidence="1" id="KW-0547">Nucleotide-binding</keyword>
<organism evidence="6 7">
    <name type="scientific">Geodia barretti</name>
    <name type="common">Barrett's horny sponge</name>
    <dbReference type="NCBI Taxonomy" id="519541"/>
    <lineage>
        <taxon>Eukaryota</taxon>
        <taxon>Metazoa</taxon>
        <taxon>Porifera</taxon>
        <taxon>Demospongiae</taxon>
        <taxon>Heteroscleromorpha</taxon>
        <taxon>Tetractinellida</taxon>
        <taxon>Astrophorina</taxon>
        <taxon>Geodiidae</taxon>
        <taxon>Geodia</taxon>
    </lineage>
</organism>
<dbReference type="PROSITE" id="PS51192">
    <property type="entry name" value="HELICASE_ATP_BIND_1"/>
    <property type="match status" value="1"/>
</dbReference>
<dbReference type="Pfam" id="PF00271">
    <property type="entry name" value="Helicase_C"/>
    <property type="match status" value="1"/>
</dbReference>
<evidence type="ECO:0000256" key="1">
    <source>
        <dbReference type="ARBA" id="ARBA00022741"/>
    </source>
</evidence>
<keyword evidence="3" id="KW-0067">ATP-binding</keyword>
<dbReference type="GO" id="GO:0016787">
    <property type="term" value="F:hydrolase activity"/>
    <property type="evidence" value="ECO:0007669"/>
    <property type="project" value="UniProtKB-KW"/>
</dbReference>
<name>A0AA35SK73_GEOBA</name>
<evidence type="ECO:0000259" key="5">
    <source>
        <dbReference type="PROSITE" id="PS51194"/>
    </source>
</evidence>
<proteinExistence type="predicted"/>
<dbReference type="CDD" id="cd18793">
    <property type="entry name" value="SF2_C_SNF"/>
    <property type="match status" value="1"/>
</dbReference>
<dbReference type="InterPro" id="IPR001650">
    <property type="entry name" value="Helicase_C-like"/>
</dbReference>
<dbReference type="GO" id="GO:0005524">
    <property type="term" value="F:ATP binding"/>
    <property type="evidence" value="ECO:0007669"/>
    <property type="project" value="UniProtKB-KW"/>
</dbReference>
<dbReference type="AlphaFoldDB" id="A0AA35SK73"/>
<feature type="domain" description="Helicase ATP-binding" evidence="4">
    <location>
        <begin position="50"/>
        <end position="224"/>
    </location>
</feature>
<keyword evidence="2" id="KW-0378">Hydrolase</keyword>
<feature type="domain" description="Helicase C-terminal" evidence="5">
    <location>
        <begin position="350"/>
        <end position="505"/>
    </location>
</feature>
<protein>
    <submittedName>
        <fullName evidence="6">Chromodomain-helicase-DNA-binding protein 1-like</fullName>
    </submittedName>
</protein>
<dbReference type="PROSITE" id="PS51194">
    <property type="entry name" value="HELICASE_CTER"/>
    <property type="match status" value="1"/>
</dbReference>
<evidence type="ECO:0000256" key="3">
    <source>
        <dbReference type="ARBA" id="ARBA00022840"/>
    </source>
</evidence>
<dbReference type="PANTHER" id="PTHR47157">
    <property type="entry name" value="CHROMODOMAIN-HELICASE-DNA-BINDING PROTEIN 1-LIKE"/>
    <property type="match status" value="1"/>
</dbReference>
<dbReference type="InterPro" id="IPR031053">
    <property type="entry name" value="ALC1"/>
</dbReference>
<dbReference type="InterPro" id="IPR027417">
    <property type="entry name" value="P-loop_NTPase"/>
</dbReference>
<evidence type="ECO:0000256" key="2">
    <source>
        <dbReference type="ARBA" id="ARBA00022801"/>
    </source>
</evidence>
<dbReference type="InterPro" id="IPR038718">
    <property type="entry name" value="SNF2-like_sf"/>
</dbReference>
<dbReference type="Gene3D" id="3.40.50.300">
    <property type="entry name" value="P-loop containing nucleotide triphosphate hydrolases"/>
    <property type="match status" value="1"/>
</dbReference>
<dbReference type="EMBL" id="CASHTH010002517">
    <property type="protein sequence ID" value="CAI8031064.1"/>
    <property type="molecule type" value="Genomic_DNA"/>
</dbReference>
<dbReference type="SMART" id="SM00487">
    <property type="entry name" value="DEXDc"/>
    <property type="match status" value="1"/>
</dbReference>
<dbReference type="InterPro" id="IPR049730">
    <property type="entry name" value="SNF2/RAD54-like_C"/>
</dbReference>
<sequence length="547" mass="61677">MTEFTRGVDRITREGKEERRSRWLQGDLESWGLSNVTLRPYQLEGVSWVAGCLDRGHGCILGDEMGLGKTVQSISLLLYLSGCKRKCGPYLVLCPLSVLHNWQSELTRFAPGLNVLSYSGGKEEREAQRESVLAHLTHQHSKRPVPFQVMLAHYEVVIRDNTFLQKLPWQCLIVDEGHRLKNSSSVLYRQLKELRVPFSLLLTGTPVQNNLTELYSLLSFVAPDVFPESRLEAFVQHYNDVTDQSVASALHSVVEPFLLRRVKSEVMEDLPAKTEVVLYTGLSSMQKNYYKAILTKDLSAFGEGGSKTRLMNILTQLRKCVNHPYLFDGAEPETFQLGEHLVTTSGKLYVIDKLLNHLKQRGHRVLMFSQMTRMLDIIQDYLGYRGYSYERLDGSVRGEERFLAVRNFSEDEQTFVFLLSTRAGGQGLNLVGADTVVIVDSDFNPQNDLQAAARAHRIGQTRPVKVIRLVTRHSVEEMVLKRAMAKLQMTSTVIEGGQFTHGTVSSSSVATDSARLSDILKFGLDTLLGSEESSIVDEDFERILGRQ</sequence>
<gene>
    <name evidence="6" type="ORF">GBAR_LOCUS17618</name>
</gene>
<keyword evidence="7" id="KW-1185">Reference proteome</keyword>
<dbReference type="GO" id="GO:0006281">
    <property type="term" value="P:DNA repair"/>
    <property type="evidence" value="ECO:0007669"/>
    <property type="project" value="InterPro"/>
</dbReference>
<dbReference type="Proteomes" id="UP001174909">
    <property type="component" value="Unassembled WGS sequence"/>
</dbReference>
<accession>A0AA35SK73</accession>
<dbReference type="Pfam" id="PF00176">
    <property type="entry name" value="SNF2-rel_dom"/>
    <property type="match status" value="1"/>
</dbReference>
<reference evidence="6" key="1">
    <citation type="submission" date="2023-03" db="EMBL/GenBank/DDBJ databases">
        <authorList>
            <person name="Steffen K."/>
            <person name="Cardenas P."/>
        </authorList>
    </citation>
    <scope>NUCLEOTIDE SEQUENCE</scope>
</reference>